<gene>
    <name evidence="8" type="ORF">M9Y10_026343</name>
</gene>
<dbReference type="InterPro" id="IPR008928">
    <property type="entry name" value="6-hairpin_glycosidase_sf"/>
</dbReference>
<evidence type="ECO:0000259" key="6">
    <source>
        <dbReference type="Pfam" id="PF17389"/>
    </source>
</evidence>
<dbReference type="PIRSF" id="PIRSF010631">
    <property type="entry name" value="A-rhamnsds"/>
    <property type="match status" value="1"/>
</dbReference>
<evidence type="ECO:0000259" key="7">
    <source>
        <dbReference type="Pfam" id="PF17390"/>
    </source>
</evidence>
<name>A0ABR2H860_9EUKA</name>
<dbReference type="SUPFAM" id="SSF48208">
    <property type="entry name" value="Six-hairpin glycosidases"/>
    <property type="match status" value="1"/>
</dbReference>
<dbReference type="Proteomes" id="UP001470230">
    <property type="component" value="Unassembled WGS sequence"/>
</dbReference>
<evidence type="ECO:0000259" key="4">
    <source>
        <dbReference type="Pfam" id="PF05592"/>
    </source>
</evidence>
<dbReference type="Gene3D" id="2.60.40.10">
    <property type="entry name" value="Immunoglobulins"/>
    <property type="match status" value="1"/>
</dbReference>
<comment type="catalytic activity">
    <reaction evidence="1">
        <text>Hydrolysis of terminal non-reducing alpha-L-rhamnose residues in alpha-L-rhamnosides.</text>
        <dbReference type="EC" id="3.2.1.40"/>
    </reaction>
</comment>
<feature type="domain" description="Alpha-L-rhamnosidase concanavalin-like" evidence="4">
    <location>
        <begin position="342"/>
        <end position="439"/>
    </location>
</feature>
<dbReference type="InterPro" id="IPR013783">
    <property type="entry name" value="Ig-like_fold"/>
</dbReference>
<evidence type="ECO:0000256" key="2">
    <source>
        <dbReference type="ARBA" id="ARBA00012652"/>
    </source>
</evidence>
<organism evidence="8 9">
    <name type="scientific">Tritrichomonas musculus</name>
    <dbReference type="NCBI Taxonomy" id="1915356"/>
    <lineage>
        <taxon>Eukaryota</taxon>
        <taxon>Metamonada</taxon>
        <taxon>Parabasalia</taxon>
        <taxon>Tritrichomonadida</taxon>
        <taxon>Tritrichomonadidae</taxon>
        <taxon>Tritrichomonas</taxon>
    </lineage>
</organism>
<dbReference type="Gene3D" id="2.60.120.260">
    <property type="entry name" value="Galactose-binding domain-like"/>
    <property type="match status" value="2"/>
</dbReference>
<dbReference type="InterPro" id="IPR008902">
    <property type="entry name" value="Rhamnosid_concanavalin"/>
</dbReference>
<dbReference type="InterPro" id="IPR013737">
    <property type="entry name" value="Bac_rhamnosid_N"/>
</dbReference>
<keyword evidence="9" id="KW-1185">Reference proteome</keyword>
<reference evidence="8 9" key="1">
    <citation type="submission" date="2024-04" db="EMBL/GenBank/DDBJ databases">
        <title>Tritrichomonas musculus Genome.</title>
        <authorList>
            <person name="Alves-Ferreira E."/>
            <person name="Grigg M."/>
            <person name="Lorenzi H."/>
            <person name="Galac M."/>
        </authorList>
    </citation>
    <scope>NUCLEOTIDE SEQUENCE [LARGE SCALE GENOMIC DNA]</scope>
    <source>
        <strain evidence="8 9">EAF2021</strain>
    </source>
</reference>
<dbReference type="InterPro" id="IPR012341">
    <property type="entry name" value="6hp_glycosidase-like_sf"/>
</dbReference>
<evidence type="ECO:0000313" key="9">
    <source>
        <dbReference type="Proteomes" id="UP001470230"/>
    </source>
</evidence>
<dbReference type="InterPro" id="IPR035396">
    <property type="entry name" value="Bac_rhamnosid6H"/>
</dbReference>
<dbReference type="Pfam" id="PF25788">
    <property type="entry name" value="Ig_Rha78A_N"/>
    <property type="match status" value="1"/>
</dbReference>
<proteinExistence type="predicted"/>
<dbReference type="Pfam" id="PF05592">
    <property type="entry name" value="Bac_rhamnosid"/>
    <property type="match status" value="1"/>
</dbReference>
<evidence type="ECO:0000259" key="5">
    <source>
        <dbReference type="Pfam" id="PF08531"/>
    </source>
</evidence>
<dbReference type="Gene3D" id="2.60.420.10">
    <property type="entry name" value="Maltose phosphorylase, domain 3"/>
    <property type="match status" value="1"/>
</dbReference>
<dbReference type="InterPro" id="IPR016007">
    <property type="entry name" value="Alpha_rhamnosid"/>
</dbReference>
<comment type="caution">
    <text evidence="8">The sequence shown here is derived from an EMBL/GenBank/DDBJ whole genome shotgun (WGS) entry which is preliminary data.</text>
</comment>
<dbReference type="Pfam" id="PF17389">
    <property type="entry name" value="Bac_rhamnosid6H"/>
    <property type="match status" value="1"/>
</dbReference>
<dbReference type="EC" id="3.2.1.40" evidence="2"/>
<dbReference type="Gene3D" id="1.50.10.10">
    <property type="match status" value="1"/>
</dbReference>
<keyword evidence="3" id="KW-0378">Hydrolase</keyword>
<protein>
    <recommendedName>
        <fullName evidence="2">alpha-L-rhamnosidase</fullName>
        <ecNumber evidence="2">3.2.1.40</ecNumber>
    </recommendedName>
</protein>
<evidence type="ECO:0000313" key="8">
    <source>
        <dbReference type="EMBL" id="KAK8842116.1"/>
    </source>
</evidence>
<feature type="domain" description="Alpha-L-rhamnosidase C-terminal" evidence="7">
    <location>
        <begin position="807"/>
        <end position="873"/>
    </location>
</feature>
<dbReference type="InterPro" id="IPR035398">
    <property type="entry name" value="Bac_rhamnosid_C"/>
</dbReference>
<dbReference type="EMBL" id="JAPFFF010000039">
    <property type="protein sequence ID" value="KAK8842116.1"/>
    <property type="molecule type" value="Genomic_DNA"/>
</dbReference>
<sequence>MTSKIVKMRLNGIENPIGYDTSSLSFSWIVEGTESKFQKSARVIISKSPTCNPDDKSQLIHDSGDQSDIKSIDYNPNFDVNLVLHPRTRYYWQVHITTDLNETIDSPVSYFETSKLSEPWEGKWISTEKVGNDISPYLRKTIEIPSMKKVKEARAYCCGLGLYELYVNGMKVNDEFFLPSNNNYDLWLQYQTFDVTRFLQPNRNTIGALLGDGWARGRNIFFGNSADFNERKRGKGLDLVTNRYEFLFEMHLLYDDGSSEVVKSDNSWRCHKSLIVVNSIYDGEMQNGNFLIKDWNLNECDDKNWVECNEIEQRLHQKLVPRFSPPVRIKSFIKPKEIIHSPCGETIIDMGQNFAGWIRMKIKAPKDFNTIVEYGEVLNDGNFYRMNLGNALQRFQYVSSGDEEVEVQPHFTYFGFRYARLSNWSGSVNIDDFIGCVVYSDLEKAGEIVTGNQMVNQLISNCIWSQRSNFIDVPTDCPQRPERLGWTGDAQIFCKTAMFNMNCYSFYRKFLKDLYLHQLKDNGIPPIWCPQLYDLSVIKENFSTDGTIAWSDAATIMPWNVYVMNGKKQILEDQYDGMKRWVDVMSTHVSDGIWVYNYQQFGDWLALDGPKASNDKPGIIGGTEMTFICTTYYLYSLRLTSKAAKVLGKNDDFVKYNDAAEKTLKAIRDEYFTPNGRCAIQTQTALSLAIIHDLYPEGKINTSVASLYKLLKNNDFHICTGYIGTQILCKALTKGGCFCDAMTTFMNKEYPGWLYPITKGATTIWERWNGIKPNGEILVGMNSFNHYAYGSICEWIYEDICGIVPVEDSPGFSKVTIRPHPTKKLVSAQCKYYSPMGRFEVDWCIEYYKITLKISIPFNVEAKLVLLNIKKDSVYSASFDFGEDGEDVVADLNHGEYEIVYRYDEKYYILPERFQ</sequence>
<feature type="domain" description="Alpha-L-rhamnosidase six-hairpin glycosidase" evidence="6">
    <location>
        <begin position="444"/>
        <end position="800"/>
    </location>
</feature>
<dbReference type="Pfam" id="PF08531">
    <property type="entry name" value="Bac_rhamnosid_N"/>
    <property type="match status" value="1"/>
</dbReference>
<dbReference type="PANTHER" id="PTHR33307:SF6">
    <property type="entry name" value="ALPHA-RHAMNOSIDASE (EUROFUNG)-RELATED"/>
    <property type="match status" value="1"/>
</dbReference>
<evidence type="ECO:0000256" key="3">
    <source>
        <dbReference type="ARBA" id="ARBA00022801"/>
    </source>
</evidence>
<dbReference type="PANTHER" id="PTHR33307">
    <property type="entry name" value="ALPHA-RHAMNOSIDASE (EUROFUNG)"/>
    <property type="match status" value="1"/>
</dbReference>
<accession>A0ABR2H860</accession>
<evidence type="ECO:0000256" key="1">
    <source>
        <dbReference type="ARBA" id="ARBA00001445"/>
    </source>
</evidence>
<feature type="domain" description="Bacterial alpha-L-rhamnosidase N-terminal" evidence="5">
    <location>
        <begin position="148"/>
        <end position="330"/>
    </location>
</feature>
<dbReference type="Pfam" id="PF17390">
    <property type="entry name" value="Bac_rhamnosid_C"/>
    <property type="match status" value="1"/>
</dbReference>